<evidence type="ECO:0000313" key="4">
    <source>
        <dbReference type="EMBL" id="PTQ12887.1"/>
    </source>
</evidence>
<evidence type="ECO:0000313" key="5">
    <source>
        <dbReference type="Proteomes" id="UP000244162"/>
    </source>
</evidence>
<evidence type="ECO:0000256" key="2">
    <source>
        <dbReference type="RuleBase" id="RU004328"/>
    </source>
</evidence>
<evidence type="ECO:0000256" key="1">
    <source>
        <dbReference type="ARBA" id="ARBA00007469"/>
    </source>
</evidence>
<dbReference type="GO" id="GO:0006401">
    <property type="term" value="P:RNA catabolic process"/>
    <property type="evidence" value="ECO:0007669"/>
    <property type="project" value="TreeGrafter"/>
</dbReference>
<dbReference type="GO" id="GO:0033897">
    <property type="term" value="F:ribonuclease T2 activity"/>
    <property type="evidence" value="ECO:0007669"/>
    <property type="project" value="InterPro"/>
</dbReference>
<dbReference type="InterPro" id="IPR033130">
    <property type="entry name" value="RNase_T2_His_AS_2"/>
</dbReference>
<dbReference type="EMBL" id="NWBU01000004">
    <property type="protein sequence ID" value="PTQ12887.1"/>
    <property type="molecule type" value="Genomic_DNA"/>
</dbReference>
<dbReference type="Gene3D" id="3.90.730.10">
    <property type="entry name" value="Ribonuclease T2-like"/>
    <property type="match status" value="1"/>
</dbReference>
<keyword evidence="5" id="KW-1185">Reference proteome</keyword>
<feature type="chain" id="PRO_5015749651" evidence="3">
    <location>
        <begin position="21"/>
        <end position="237"/>
    </location>
</feature>
<dbReference type="PROSITE" id="PS00531">
    <property type="entry name" value="RNASE_T2_2"/>
    <property type="match status" value="1"/>
</dbReference>
<feature type="signal peptide" evidence="3">
    <location>
        <begin position="1"/>
        <end position="20"/>
    </location>
</feature>
<dbReference type="RefSeq" id="WP_107966124.1">
    <property type="nucleotide sequence ID" value="NZ_NWBU01000004.1"/>
</dbReference>
<accession>A0A2T5G168</accession>
<keyword evidence="3" id="KW-0732">Signal</keyword>
<comment type="caution">
    <text evidence="4">The sequence shown here is derived from an EMBL/GenBank/DDBJ whole genome shotgun (WGS) entry which is preliminary data.</text>
</comment>
<dbReference type="InterPro" id="IPR001568">
    <property type="entry name" value="RNase_T2-like"/>
</dbReference>
<dbReference type="SUPFAM" id="SSF55895">
    <property type="entry name" value="Ribonuclease Rh-like"/>
    <property type="match status" value="1"/>
</dbReference>
<dbReference type="PANTHER" id="PTHR11240">
    <property type="entry name" value="RIBONUCLEASE T2"/>
    <property type="match status" value="1"/>
</dbReference>
<dbReference type="Pfam" id="PF00445">
    <property type="entry name" value="Ribonuclease_T2"/>
    <property type="match status" value="1"/>
</dbReference>
<gene>
    <name evidence="4" type="ORF">CLG96_01730</name>
</gene>
<dbReference type="Proteomes" id="UP000244162">
    <property type="component" value="Unassembled WGS sequence"/>
</dbReference>
<dbReference type="AlphaFoldDB" id="A0A2T5G168"/>
<dbReference type="OrthoDB" id="4720638at2"/>
<proteinExistence type="inferred from homology"/>
<protein>
    <submittedName>
        <fullName evidence="4">Ribonuclease T</fullName>
    </submittedName>
</protein>
<sequence>MRFRFPFAAALALLPAPAFAQAYECRVPPVLPRPVADLPSASQPKREMPIGGYTLALSWSPEYCRTRRTSSEDHFQCGGEGPRFGFTLHGLWPDGRGKSWPQYCKPTALLPERVIRENLCATPDVQLLQHEWAKHGTCMGNIAPPAYFGLATKLYAGMRYPDMDALSRRPLTVAGFSRAFAAANPGLRADMVKLNVNRKGWLEEVWLCLGTNFRPARCKASDGGLRPTDRIRIWRGG</sequence>
<evidence type="ECO:0000256" key="3">
    <source>
        <dbReference type="SAM" id="SignalP"/>
    </source>
</evidence>
<dbReference type="InterPro" id="IPR018188">
    <property type="entry name" value="RNase_T2_His_AS_1"/>
</dbReference>
<dbReference type="GO" id="GO:0003723">
    <property type="term" value="F:RNA binding"/>
    <property type="evidence" value="ECO:0007669"/>
    <property type="project" value="InterPro"/>
</dbReference>
<dbReference type="InterPro" id="IPR036430">
    <property type="entry name" value="RNase_T2-like_sf"/>
</dbReference>
<reference evidence="4 5" key="1">
    <citation type="submission" date="2017-09" db="EMBL/GenBank/DDBJ databases">
        <title>Sphingomonas panjinensis sp.nov., isolated from oil-contaminated soil.</title>
        <authorList>
            <person name="Wang L."/>
            <person name="Chen L."/>
        </authorList>
    </citation>
    <scope>NUCLEOTIDE SEQUENCE [LARGE SCALE GENOMIC DNA]</scope>
    <source>
        <strain evidence="4 5">FW-11</strain>
    </source>
</reference>
<name>A0A2T5G168_9SPHN</name>
<dbReference type="PROSITE" id="PS00530">
    <property type="entry name" value="RNASE_T2_1"/>
    <property type="match status" value="1"/>
</dbReference>
<comment type="similarity">
    <text evidence="1 2">Belongs to the RNase T2 family.</text>
</comment>
<organism evidence="4 5">
    <name type="scientific">Sphingomonas oleivorans</name>
    <dbReference type="NCBI Taxonomy" id="1735121"/>
    <lineage>
        <taxon>Bacteria</taxon>
        <taxon>Pseudomonadati</taxon>
        <taxon>Pseudomonadota</taxon>
        <taxon>Alphaproteobacteria</taxon>
        <taxon>Sphingomonadales</taxon>
        <taxon>Sphingomonadaceae</taxon>
        <taxon>Sphingomonas</taxon>
    </lineage>
</organism>
<dbReference type="PANTHER" id="PTHR11240:SF22">
    <property type="entry name" value="RIBONUCLEASE T2"/>
    <property type="match status" value="1"/>
</dbReference>